<dbReference type="OrthoDB" id="8005750at2"/>
<evidence type="ECO:0000313" key="3">
    <source>
        <dbReference type="Proteomes" id="UP000321750"/>
    </source>
</evidence>
<name>A0A512JPG5_9HYPH</name>
<accession>A0A512JPG5</accession>
<dbReference type="AlphaFoldDB" id="A0A512JPG5"/>
<reference evidence="2 3" key="1">
    <citation type="submission" date="2019-07" db="EMBL/GenBank/DDBJ databases">
        <title>Whole genome shotgun sequence of Methylobacterium gnaphalii NBRC 107716.</title>
        <authorList>
            <person name="Hosoyama A."/>
            <person name="Uohara A."/>
            <person name="Ohji S."/>
            <person name="Ichikawa N."/>
        </authorList>
    </citation>
    <scope>NUCLEOTIDE SEQUENCE [LARGE SCALE GENOMIC DNA]</scope>
    <source>
        <strain evidence="2 3">NBRC 107716</strain>
    </source>
</reference>
<keyword evidence="1" id="KW-1133">Transmembrane helix</keyword>
<gene>
    <name evidence="2" type="ORF">MGN01_36860</name>
</gene>
<protein>
    <recommendedName>
        <fullName evidence="4">Transmembrane protein</fullName>
    </recommendedName>
</protein>
<comment type="caution">
    <text evidence="2">The sequence shown here is derived from an EMBL/GenBank/DDBJ whole genome shotgun (WGS) entry which is preliminary data.</text>
</comment>
<keyword evidence="1" id="KW-0472">Membrane</keyword>
<keyword evidence="1" id="KW-0812">Transmembrane</keyword>
<evidence type="ECO:0000256" key="1">
    <source>
        <dbReference type="SAM" id="Phobius"/>
    </source>
</evidence>
<dbReference type="EMBL" id="BJZV01000023">
    <property type="protein sequence ID" value="GEP11841.1"/>
    <property type="molecule type" value="Genomic_DNA"/>
</dbReference>
<sequence length="119" mass="12576">MSETLPAPAVEPPNIMAIALARAAAELALQDVGKRAGATLDRDAVEEIVDEALREAFKRIGVDLSDHKSIAAFNTTIAHAERNRTLWDRIGGLILTGLVTAIVGVVLTALGKYAVGGFR</sequence>
<proteinExistence type="predicted"/>
<organism evidence="2 3">
    <name type="scientific">Methylobacterium gnaphalii</name>
    <dbReference type="NCBI Taxonomy" id="1010610"/>
    <lineage>
        <taxon>Bacteria</taxon>
        <taxon>Pseudomonadati</taxon>
        <taxon>Pseudomonadota</taxon>
        <taxon>Alphaproteobacteria</taxon>
        <taxon>Hyphomicrobiales</taxon>
        <taxon>Methylobacteriaceae</taxon>
        <taxon>Methylobacterium</taxon>
    </lineage>
</organism>
<evidence type="ECO:0000313" key="2">
    <source>
        <dbReference type="EMBL" id="GEP11841.1"/>
    </source>
</evidence>
<dbReference type="Proteomes" id="UP000321750">
    <property type="component" value="Unassembled WGS sequence"/>
</dbReference>
<feature type="transmembrane region" description="Helical" evidence="1">
    <location>
        <begin position="92"/>
        <end position="115"/>
    </location>
</feature>
<dbReference type="RefSeq" id="WP_147048251.1">
    <property type="nucleotide sequence ID" value="NZ_BJZV01000023.1"/>
</dbReference>
<keyword evidence="3" id="KW-1185">Reference proteome</keyword>
<evidence type="ECO:0008006" key="4">
    <source>
        <dbReference type="Google" id="ProtNLM"/>
    </source>
</evidence>